<dbReference type="EMBL" id="OIVN01004412">
    <property type="protein sequence ID" value="SPD17186.1"/>
    <property type="molecule type" value="Genomic_DNA"/>
</dbReference>
<dbReference type="PANTHER" id="PTHR46773">
    <property type="match status" value="1"/>
</dbReference>
<gene>
    <name evidence="3" type="ORF">FSB_LOCUS45068</name>
</gene>
<evidence type="ECO:0000256" key="1">
    <source>
        <dbReference type="SAM" id="MobiDB-lite"/>
    </source>
</evidence>
<dbReference type="InterPro" id="IPR053256">
    <property type="entry name" value="Kelch_repeat-containing"/>
</dbReference>
<organism evidence="3">
    <name type="scientific">Fagus sylvatica</name>
    <name type="common">Beechnut</name>
    <dbReference type="NCBI Taxonomy" id="28930"/>
    <lineage>
        <taxon>Eukaryota</taxon>
        <taxon>Viridiplantae</taxon>
        <taxon>Streptophyta</taxon>
        <taxon>Embryophyta</taxon>
        <taxon>Tracheophyta</taxon>
        <taxon>Spermatophyta</taxon>
        <taxon>Magnoliopsida</taxon>
        <taxon>eudicotyledons</taxon>
        <taxon>Gunneridae</taxon>
        <taxon>Pentapetalae</taxon>
        <taxon>rosids</taxon>
        <taxon>fabids</taxon>
        <taxon>Fagales</taxon>
        <taxon>Fagaceae</taxon>
        <taxon>Fagus</taxon>
    </lineage>
</organism>
<keyword evidence="2" id="KW-0472">Membrane</keyword>
<proteinExistence type="predicted"/>
<protein>
    <submittedName>
        <fullName evidence="3">Uncharacterized protein</fullName>
    </submittedName>
</protein>
<evidence type="ECO:0000313" key="3">
    <source>
        <dbReference type="EMBL" id="SPD17186.1"/>
    </source>
</evidence>
<feature type="region of interest" description="Disordered" evidence="1">
    <location>
        <begin position="59"/>
        <end position="78"/>
    </location>
</feature>
<accession>A0A2N9HSZ5</accession>
<dbReference type="PANTHER" id="PTHR46773:SF5">
    <property type="entry name" value="OS04G0487100 PROTEIN"/>
    <property type="match status" value="1"/>
</dbReference>
<dbReference type="AlphaFoldDB" id="A0A2N9HSZ5"/>
<feature type="transmembrane region" description="Helical" evidence="2">
    <location>
        <begin position="15"/>
        <end position="36"/>
    </location>
</feature>
<reference evidence="3" key="1">
    <citation type="submission" date="2018-02" db="EMBL/GenBank/DDBJ databases">
        <authorList>
            <person name="Cohen D.B."/>
            <person name="Kent A.D."/>
        </authorList>
    </citation>
    <scope>NUCLEOTIDE SEQUENCE</scope>
</reference>
<feature type="compositionally biased region" description="Polar residues" evidence="1">
    <location>
        <begin position="61"/>
        <end position="70"/>
    </location>
</feature>
<name>A0A2N9HSZ5_FAGSY</name>
<keyword evidence="2" id="KW-0812">Transmembrane</keyword>
<keyword evidence="2" id="KW-1133">Transmembrane helix</keyword>
<evidence type="ECO:0000256" key="2">
    <source>
        <dbReference type="SAM" id="Phobius"/>
    </source>
</evidence>
<sequence length="140" mass="14998">MVRPSGTGSGKHGSARVVMVCVGLLGLALVADFLWASSSSSRFFSKSIWAVNPPHHLTLPNIDQSNQPKSPKQEEAVKDQKAALGRVLSATFADLPGPELKWEKMAAAPVPRLDGAAIQIKNLLYVFAGYGTIDYVRLAP</sequence>